<evidence type="ECO:0000256" key="6">
    <source>
        <dbReference type="ARBA" id="ARBA00023033"/>
    </source>
</evidence>
<evidence type="ECO:0000256" key="3">
    <source>
        <dbReference type="ARBA" id="ARBA00022723"/>
    </source>
</evidence>
<keyword evidence="3 7" id="KW-0479">Metal-binding</keyword>
<dbReference type="OrthoDB" id="5500002at2"/>
<dbReference type="SUPFAM" id="SSF48264">
    <property type="entry name" value="Cytochrome P450"/>
    <property type="match status" value="1"/>
</dbReference>
<dbReference type="InterPro" id="IPR017972">
    <property type="entry name" value="Cyt_P450_CS"/>
</dbReference>
<dbReference type="PRINTS" id="PR00385">
    <property type="entry name" value="P450"/>
</dbReference>
<dbReference type="GO" id="GO:0020037">
    <property type="term" value="F:heme binding"/>
    <property type="evidence" value="ECO:0007669"/>
    <property type="project" value="InterPro"/>
</dbReference>
<sequence>MTDPESLIFSIFTPQGRDNPHPAFAALRSNAPVYYHAGLDTYFLTRFTDCQAVLTDPAFRVPGRDWCDRALPGWREHPAAEFFYSSLLRTDGSEHARIRRLLNGALSARGVTALLPTVRAAADDLLDRFADATAHGGPADFQELVGYPLPIAVISHLIGVPPRDRVDFHRFGHDAGRLLEPVRTPEDWRRADEAVVALRSYFAGLVRERRARPADDLASALLAVRDVDDGRLSGEELVDTLLLVLVAGFETTAHLLGLAVHALLTHPGQLRLVAEEPGAAAGAVEETLRWDTPVRMTERLASEPAEVGGVPIPEGGNVTVVLTAANRDPARHPDPDAFAVRRAGGQVLSFSAGPHYCLGAALARAEAAELLRRMVRRFPRLALAGEPVRRASVSLRAFARLPLATAG</sequence>
<organism evidence="8 9">
    <name type="scientific">Streptomyces marincola</name>
    <dbReference type="NCBI Taxonomy" id="2878388"/>
    <lineage>
        <taxon>Bacteria</taxon>
        <taxon>Bacillati</taxon>
        <taxon>Actinomycetota</taxon>
        <taxon>Actinomycetes</taxon>
        <taxon>Kitasatosporales</taxon>
        <taxon>Streptomycetaceae</taxon>
        <taxon>Streptomyces</taxon>
    </lineage>
</organism>
<dbReference type="PRINTS" id="PR00359">
    <property type="entry name" value="BP450"/>
</dbReference>
<comment type="similarity">
    <text evidence="1 7">Belongs to the cytochrome P450 family.</text>
</comment>
<dbReference type="KEGG" id="smao:CAG99_08040"/>
<evidence type="ECO:0000313" key="8">
    <source>
        <dbReference type="EMBL" id="ARQ68818.1"/>
    </source>
</evidence>
<keyword evidence="5 7" id="KW-0408">Iron</keyword>
<protein>
    <recommendedName>
        <fullName evidence="10">Cytochrome P450</fullName>
    </recommendedName>
</protein>
<keyword evidence="6 7" id="KW-0503">Monooxygenase</keyword>
<name>A0A1W7CVJ9_9ACTN</name>
<dbReference type="PANTHER" id="PTHR46696:SF1">
    <property type="entry name" value="CYTOCHROME P450 YJIB-RELATED"/>
    <property type="match status" value="1"/>
</dbReference>
<dbReference type="RefSeq" id="WP_086158321.1">
    <property type="nucleotide sequence ID" value="NZ_CP021121.1"/>
</dbReference>
<gene>
    <name evidence="8" type="ORF">CAG99_08040</name>
</gene>
<evidence type="ECO:0000313" key="9">
    <source>
        <dbReference type="Proteomes" id="UP000194218"/>
    </source>
</evidence>
<keyword evidence="9" id="KW-1185">Reference proteome</keyword>
<dbReference type="InterPro" id="IPR002397">
    <property type="entry name" value="Cyt_P450_B"/>
</dbReference>
<evidence type="ECO:0000256" key="1">
    <source>
        <dbReference type="ARBA" id="ARBA00010617"/>
    </source>
</evidence>
<evidence type="ECO:0000256" key="2">
    <source>
        <dbReference type="ARBA" id="ARBA00022617"/>
    </source>
</evidence>
<dbReference type="PANTHER" id="PTHR46696">
    <property type="entry name" value="P450, PUTATIVE (EUROFUNG)-RELATED"/>
    <property type="match status" value="1"/>
</dbReference>
<dbReference type="FunFam" id="1.10.630.10:FF:000018">
    <property type="entry name" value="Cytochrome P450 monooxygenase"/>
    <property type="match status" value="1"/>
</dbReference>
<evidence type="ECO:0000256" key="7">
    <source>
        <dbReference type="RuleBase" id="RU000461"/>
    </source>
</evidence>
<proteinExistence type="inferred from homology"/>
<dbReference type="GO" id="GO:0016705">
    <property type="term" value="F:oxidoreductase activity, acting on paired donors, with incorporation or reduction of molecular oxygen"/>
    <property type="evidence" value="ECO:0007669"/>
    <property type="project" value="InterPro"/>
</dbReference>
<keyword evidence="4 7" id="KW-0560">Oxidoreductase</keyword>
<dbReference type="GO" id="GO:0005506">
    <property type="term" value="F:iron ion binding"/>
    <property type="evidence" value="ECO:0007669"/>
    <property type="project" value="InterPro"/>
</dbReference>
<dbReference type="GO" id="GO:0004497">
    <property type="term" value="F:monooxygenase activity"/>
    <property type="evidence" value="ECO:0007669"/>
    <property type="project" value="UniProtKB-KW"/>
</dbReference>
<dbReference type="EMBL" id="CP021121">
    <property type="protein sequence ID" value="ARQ68818.1"/>
    <property type="molecule type" value="Genomic_DNA"/>
</dbReference>
<evidence type="ECO:0000256" key="4">
    <source>
        <dbReference type="ARBA" id="ARBA00023002"/>
    </source>
</evidence>
<dbReference type="Gene3D" id="1.10.630.10">
    <property type="entry name" value="Cytochrome P450"/>
    <property type="match status" value="1"/>
</dbReference>
<dbReference type="InterPro" id="IPR036396">
    <property type="entry name" value="Cyt_P450_sf"/>
</dbReference>
<evidence type="ECO:0000256" key="5">
    <source>
        <dbReference type="ARBA" id="ARBA00023004"/>
    </source>
</evidence>
<dbReference type="InterPro" id="IPR001128">
    <property type="entry name" value="Cyt_P450"/>
</dbReference>
<dbReference type="Pfam" id="PF00067">
    <property type="entry name" value="p450"/>
    <property type="match status" value="1"/>
</dbReference>
<keyword evidence="2 7" id="KW-0349">Heme</keyword>
<evidence type="ECO:0008006" key="10">
    <source>
        <dbReference type="Google" id="ProtNLM"/>
    </source>
</evidence>
<dbReference type="Proteomes" id="UP000194218">
    <property type="component" value="Chromosome"/>
</dbReference>
<reference evidence="8 9" key="1">
    <citation type="submission" date="2017-05" db="EMBL/GenBank/DDBJ databases">
        <title>Complete genome sequence of Streptomyces sp. SCSIO 03032 revealed the diverse biosynthetic pathways for its bioactive secondary metabolites.</title>
        <authorList>
            <person name="Ma L."/>
            <person name="Zhu Y."/>
            <person name="Zhang W."/>
            <person name="Zhang G."/>
            <person name="Tian X."/>
            <person name="Zhang S."/>
            <person name="Zhang C."/>
        </authorList>
    </citation>
    <scope>NUCLEOTIDE SEQUENCE [LARGE SCALE GENOMIC DNA]</scope>
    <source>
        <strain evidence="8 9">SCSIO 03032</strain>
    </source>
</reference>
<dbReference type="AlphaFoldDB" id="A0A1W7CVJ9"/>
<accession>A0A1W7CVJ9</accession>
<dbReference type="PROSITE" id="PS00086">
    <property type="entry name" value="CYTOCHROME_P450"/>
    <property type="match status" value="1"/>
</dbReference>